<dbReference type="EC" id="2.7.13.3" evidence="2"/>
<accession>A0A4R2JPV0</accession>
<evidence type="ECO:0000256" key="8">
    <source>
        <dbReference type="ARBA" id="ARBA00023012"/>
    </source>
</evidence>
<keyword evidence="13" id="KW-1185">Reference proteome</keyword>
<evidence type="ECO:0000256" key="4">
    <source>
        <dbReference type="ARBA" id="ARBA00022679"/>
    </source>
</evidence>
<dbReference type="SUPFAM" id="SSF55874">
    <property type="entry name" value="ATPase domain of HSP90 chaperone/DNA topoisomerase II/histidine kinase"/>
    <property type="match status" value="1"/>
</dbReference>
<name>A0A4R2JPV0_9PSEU</name>
<dbReference type="EMBL" id="SLWS01000002">
    <property type="protein sequence ID" value="TCO62221.1"/>
    <property type="molecule type" value="Genomic_DNA"/>
</dbReference>
<keyword evidence="9" id="KW-0472">Membrane</keyword>
<dbReference type="InterPro" id="IPR011712">
    <property type="entry name" value="Sig_transdc_His_kin_sub3_dim/P"/>
</dbReference>
<sequence>MLREDLLTDTSDRHGHTPRWLSASATLVFTLLAAALFAATANEYGRADQLGTFGYPVAAVLAMALVVTLYRPIVAWWMVTAVDGVLMVLAITGTSPTWTGVEIAMRVAVLFMVALRSRPRVTAETLGISVSIEVIMLFAAERDRDIALTVTILVATVVVGASLRGRQVARDKLVEREKILAEGRTQLAHLQERNRIARELHDVVAHHMSVISIQAQVATHLVENPPEALTENLAGIRDSAVEALTELRRVLGVLRSEEALQAEDTRYAPQPSLDQLDELILTVRRTGLAVTTQITGDPRPLPSGVELSAYRIVQEALSNVLRHAPGAAARVEIGYQRSEVTIRVANTAPTRPGTAAPGQGHGLLGMRERTAMLGGALTNGATPDGGYDVTATLPTTTTPAEDTP</sequence>
<keyword evidence="7" id="KW-0067">ATP-binding</keyword>
<reference evidence="12 13" key="1">
    <citation type="submission" date="2019-03" db="EMBL/GenBank/DDBJ databases">
        <title>Genomic Encyclopedia of Type Strains, Phase IV (KMG-IV): sequencing the most valuable type-strain genomes for metagenomic binning, comparative biology and taxonomic classification.</title>
        <authorList>
            <person name="Goeker M."/>
        </authorList>
    </citation>
    <scope>NUCLEOTIDE SEQUENCE [LARGE SCALE GENOMIC DNA]</scope>
    <source>
        <strain evidence="12 13">DSM 45934</strain>
    </source>
</reference>
<keyword evidence="4" id="KW-0808">Transferase</keyword>
<feature type="domain" description="Signal transduction histidine kinase subgroup 3 dimerisation and phosphoacceptor" evidence="11">
    <location>
        <begin position="192"/>
        <end position="257"/>
    </location>
</feature>
<keyword evidence="3" id="KW-0597">Phosphoprotein</keyword>
<keyword evidence="9" id="KW-0812">Transmembrane</keyword>
<evidence type="ECO:0000259" key="11">
    <source>
        <dbReference type="Pfam" id="PF07730"/>
    </source>
</evidence>
<evidence type="ECO:0000256" key="1">
    <source>
        <dbReference type="ARBA" id="ARBA00000085"/>
    </source>
</evidence>
<comment type="caution">
    <text evidence="12">The sequence shown here is derived from an EMBL/GenBank/DDBJ whole genome shotgun (WGS) entry which is preliminary data.</text>
</comment>
<evidence type="ECO:0000256" key="2">
    <source>
        <dbReference type="ARBA" id="ARBA00012438"/>
    </source>
</evidence>
<evidence type="ECO:0000256" key="5">
    <source>
        <dbReference type="ARBA" id="ARBA00022741"/>
    </source>
</evidence>
<evidence type="ECO:0000256" key="9">
    <source>
        <dbReference type="SAM" id="Phobius"/>
    </source>
</evidence>
<proteinExistence type="predicted"/>
<dbReference type="CDD" id="cd16917">
    <property type="entry name" value="HATPase_UhpB-NarQ-NarX-like"/>
    <property type="match status" value="1"/>
</dbReference>
<organism evidence="12 13">
    <name type="scientific">Actinocrispum wychmicini</name>
    <dbReference type="NCBI Taxonomy" id="1213861"/>
    <lineage>
        <taxon>Bacteria</taxon>
        <taxon>Bacillati</taxon>
        <taxon>Actinomycetota</taxon>
        <taxon>Actinomycetes</taxon>
        <taxon>Pseudonocardiales</taxon>
        <taxon>Pseudonocardiaceae</taxon>
        <taxon>Actinocrispum</taxon>
    </lineage>
</organism>
<dbReference type="InterPro" id="IPR050482">
    <property type="entry name" value="Sensor_HK_TwoCompSys"/>
</dbReference>
<dbReference type="PANTHER" id="PTHR24421">
    <property type="entry name" value="NITRATE/NITRITE SENSOR PROTEIN NARX-RELATED"/>
    <property type="match status" value="1"/>
</dbReference>
<dbReference type="Proteomes" id="UP000295680">
    <property type="component" value="Unassembled WGS sequence"/>
</dbReference>
<protein>
    <recommendedName>
        <fullName evidence="2">histidine kinase</fullName>
        <ecNumber evidence="2">2.7.13.3</ecNumber>
    </recommendedName>
</protein>
<dbReference type="GO" id="GO:0000155">
    <property type="term" value="F:phosphorelay sensor kinase activity"/>
    <property type="evidence" value="ECO:0007669"/>
    <property type="project" value="InterPro"/>
</dbReference>
<evidence type="ECO:0000259" key="10">
    <source>
        <dbReference type="Pfam" id="PF02518"/>
    </source>
</evidence>
<dbReference type="AlphaFoldDB" id="A0A4R2JPV0"/>
<feature type="transmembrane region" description="Helical" evidence="9">
    <location>
        <begin position="20"/>
        <end position="41"/>
    </location>
</feature>
<evidence type="ECO:0000256" key="3">
    <source>
        <dbReference type="ARBA" id="ARBA00022553"/>
    </source>
</evidence>
<keyword evidence="8" id="KW-0902">Two-component regulatory system</keyword>
<evidence type="ECO:0000256" key="6">
    <source>
        <dbReference type="ARBA" id="ARBA00022777"/>
    </source>
</evidence>
<evidence type="ECO:0000313" key="13">
    <source>
        <dbReference type="Proteomes" id="UP000295680"/>
    </source>
</evidence>
<feature type="transmembrane region" description="Helical" evidence="9">
    <location>
        <begin position="85"/>
        <end position="109"/>
    </location>
</feature>
<dbReference type="Gene3D" id="3.30.565.10">
    <property type="entry name" value="Histidine kinase-like ATPase, C-terminal domain"/>
    <property type="match status" value="1"/>
</dbReference>
<keyword evidence="5" id="KW-0547">Nucleotide-binding</keyword>
<feature type="transmembrane region" description="Helical" evidence="9">
    <location>
        <begin position="146"/>
        <end position="163"/>
    </location>
</feature>
<feature type="domain" description="Histidine kinase/HSP90-like ATPase" evidence="10">
    <location>
        <begin position="305"/>
        <end position="396"/>
    </location>
</feature>
<dbReference type="Pfam" id="PF07730">
    <property type="entry name" value="HisKA_3"/>
    <property type="match status" value="1"/>
</dbReference>
<keyword evidence="6 12" id="KW-0418">Kinase</keyword>
<gene>
    <name evidence="12" type="ORF">EV192_102358</name>
</gene>
<dbReference type="GO" id="GO:0016020">
    <property type="term" value="C:membrane"/>
    <property type="evidence" value="ECO:0007669"/>
    <property type="project" value="InterPro"/>
</dbReference>
<dbReference type="Pfam" id="PF02518">
    <property type="entry name" value="HATPase_c"/>
    <property type="match status" value="1"/>
</dbReference>
<dbReference type="InterPro" id="IPR036890">
    <property type="entry name" value="HATPase_C_sf"/>
</dbReference>
<evidence type="ECO:0000313" key="12">
    <source>
        <dbReference type="EMBL" id="TCO62221.1"/>
    </source>
</evidence>
<dbReference type="GO" id="GO:0005524">
    <property type="term" value="F:ATP binding"/>
    <property type="evidence" value="ECO:0007669"/>
    <property type="project" value="UniProtKB-KW"/>
</dbReference>
<keyword evidence="9" id="KW-1133">Transmembrane helix</keyword>
<feature type="transmembrane region" description="Helical" evidence="9">
    <location>
        <begin position="53"/>
        <end position="79"/>
    </location>
</feature>
<evidence type="ECO:0000256" key="7">
    <source>
        <dbReference type="ARBA" id="ARBA00022840"/>
    </source>
</evidence>
<comment type="catalytic activity">
    <reaction evidence="1">
        <text>ATP + protein L-histidine = ADP + protein N-phospho-L-histidine.</text>
        <dbReference type="EC" id="2.7.13.3"/>
    </reaction>
</comment>
<dbReference type="PANTHER" id="PTHR24421:SF10">
    <property type="entry name" value="NITRATE_NITRITE SENSOR PROTEIN NARQ"/>
    <property type="match status" value="1"/>
</dbReference>
<dbReference type="Gene3D" id="1.20.5.1930">
    <property type="match status" value="1"/>
</dbReference>
<dbReference type="InterPro" id="IPR003594">
    <property type="entry name" value="HATPase_dom"/>
</dbReference>
<dbReference type="GO" id="GO:0046983">
    <property type="term" value="F:protein dimerization activity"/>
    <property type="evidence" value="ECO:0007669"/>
    <property type="project" value="InterPro"/>
</dbReference>